<protein>
    <submittedName>
        <fullName evidence="11">Polar amino acid transport system permease protein/octopine/nopaline transport system permease protein</fullName>
    </submittedName>
</protein>
<keyword evidence="3 9" id="KW-0813">Transport</keyword>
<dbReference type="InterPro" id="IPR035906">
    <property type="entry name" value="MetI-like_sf"/>
</dbReference>
<evidence type="ECO:0000256" key="2">
    <source>
        <dbReference type="ARBA" id="ARBA00010072"/>
    </source>
</evidence>
<accession>A0ABU0FHD2</accession>
<feature type="transmembrane region" description="Helical" evidence="9">
    <location>
        <begin position="195"/>
        <end position="217"/>
    </location>
</feature>
<evidence type="ECO:0000256" key="8">
    <source>
        <dbReference type="ARBA" id="ARBA00023136"/>
    </source>
</evidence>
<sequence>MSFDLLLPAFSAILSGLFLTLLITICGFALGQAIALPVALALVSTRVWLSVPAAFYTFVVRGSPLLIQLFIIYYGLGQLEFIRESFLWPVLRSAVYCAILAIALNSAAYSARVVAGAIRQLHKGQFEAGHALGLTDHAILSKVVLPQVYRVVLPAIGNELVLVMKASTLASAVTVIEMTGAARLFVARTYAPFEAFLIAGILYLVFGALFGWTFKIIEARVAIPGR</sequence>
<keyword evidence="4" id="KW-1003">Cell membrane</keyword>
<dbReference type="RefSeq" id="WP_213335642.1">
    <property type="nucleotide sequence ID" value="NZ_JAUSVK010000001.1"/>
</dbReference>
<evidence type="ECO:0000259" key="10">
    <source>
        <dbReference type="PROSITE" id="PS50928"/>
    </source>
</evidence>
<feature type="transmembrane region" description="Helical" evidence="9">
    <location>
        <begin position="86"/>
        <end position="104"/>
    </location>
</feature>
<dbReference type="PANTHER" id="PTHR30614">
    <property type="entry name" value="MEMBRANE COMPONENT OF AMINO ACID ABC TRANSPORTER"/>
    <property type="match status" value="1"/>
</dbReference>
<evidence type="ECO:0000313" key="12">
    <source>
        <dbReference type="Proteomes" id="UP001237448"/>
    </source>
</evidence>
<gene>
    <name evidence="11" type="ORF">J3R73_003320</name>
</gene>
<dbReference type="InterPro" id="IPR000515">
    <property type="entry name" value="MetI-like"/>
</dbReference>
<dbReference type="InterPro" id="IPR010065">
    <property type="entry name" value="AA_ABC_transptr_permease_3TM"/>
</dbReference>
<keyword evidence="5" id="KW-0997">Cell inner membrane</keyword>
<dbReference type="SUPFAM" id="SSF161098">
    <property type="entry name" value="MetI-like"/>
    <property type="match status" value="1"/>
</dbReference>
<evidence type="ECO:0000256" key="1">
    <source>
        <dbReference type="ARBA" id="ARBA00004429"/>
    </source>
</evidence>
<name>A0ABU0FHD2_9HYPH</name>
<evidence type="ECO:0000256" key="5">
    <source>
        <dbReference type="ARBA" id="ARBA00022519"/>
    </source>
</evidence>
<evidence type="ECO:0000313" key="11">
    <source>
        <dbReference type="EMBL" id="MDQ0393528.1"/>
    </source>
</evidence>
<organism evidence="11 12">
    <name type="scientific">Labrys monachus</name>
    <dbReference type="NCBI Taxonomy" id="217067"/>
    <lineage>
        <taxon>Bacteria</taxon>
        <taxon>Pseudomonadati</taxon>
        <taxon>Pseudomonadota</taxon>
        <taxon>Alphaproteobacteria</taxon>
        <taxon>Hyphomicrobiales</taxon>
        <taxon>Xanthobacteraceae</taxon>
        <taxon>Labrys</taxon>
    </lineage>
</organism>
<dbReference type="CDD" id="cd06261">
    <property type="entry name" value="TM_PBP2"/>
    <property type="match status" value="1"/>
</dbReference>
<dbReference type="NCBIfam" id="TIGR01726">
    <property type="entry name" value="HEQRo_perm_3TM"/>
    <property type="match status" value="1"/>
</dbReference>
<keyword evidence="8 9" id="KW-0472">Membrane</keyword>
<dbReference type="Pfam" id="PF00528">
    <property type="entry name" value="BPD_transp_1"/>
    <property type="match status" value="1"/>
</dbReference>
<evidence type="ECO:0000256" key="9">
    <source>
        <dbReference type="RuleBase" id="RU363032"/>
    </source>
</evidence>
<dbReference type="Proteomes" id="UP001237448">
    <property type="component" value="Unassembled WGS sequence"/>
</dbReference>
<dbReference type="InterPro" id="IPR043429">
    <property type="entry name" value="ArtM/GltK/GlnP/TcyL/YhdX-like"/>
</dbReference>
<keyword evidence="7 9" id="KW-1133">Transmembrane helix</keyword>
<comment type="subcellular location">
    <subcellularLocation>
        <location evidence="1">Cell inner membrane</location>
        <topology evidence="1">Multi-pass membrane protein</topology>
    </subcellularLocation>
    <subcellularLocation>
        <location evidence="9">Cell membrane</location>
        <topology evidence="9">Multi-pass membrane protein</topology>
    </subcellularLocation>
</comment>
<feature type="domain" description="ABC transmembrane type-1" evidence="10">
    <location>
        <begin position="17"/>
        <end position="214"/>
    </location>
</feature>
<dbReference type="PANTHER" id="PTHR30614:SF10">
    <property type="entry name" value="ARGININE ABC TRANSPORTER PERMEASE PROTEIN ARTM"/>
    <property type="match status" value="1"/>
</dbReference>
<keyword evidence="6 9" id="KW-0812">Transmembrane</keyword>
<evidence type="ECO:0000256" key="4">
    <source>
        <dbReference type="ARBA" id="ARBA00022475"/>
    </source>
</evidence>
<dbReference type="Gene3D" id="1.10.3720.10">
    <property type="entry name" value="MetI-like"/>
    <property type="match status" value="1"/>
</dbReference>
<evidence type="ECO:0000256" key="7">
    <source>
        <dbReference type="ARBA" id="ARBA00022989"/>
    </source>
</evidence>
<dbReference type="PROSITE" id="PS50928">
    <property type="entry name" value="ABC_TM1"/>
    <property type="match status" value="1"/>
</dbReference>
<comment type="caution">
    <text evidence="11">The sequence shown here is derived from an EMBL/GenBank/DDBJ whole genome shotgun (WGS) entry which is preliminary data.</text>
</comment>
<reference evidence="11 12" key="1">
    <citation type="submission" date="2023-07" db="EMBL/GenBank/DDBJ databases">
        <title>Genomic Encyclopedia of Type Strains, Phase IV (KMG-IV): sequencing the most valuable type-strain genomes for metagenomic binning, comparative biology and taxonomic classification.</title>
        <authorList>
            <person name="Goeker M."/>
        </authorList>
    </citation>
    <scope>NUCLEOTIDE SEQUENCE [LARGE SCALE GENOMIC DNA]</scope>
    <source>
        <strain evidence="11 12">DSM 5896</strain>
    </source>
</reference>
<evidence type="ECO:0000256" key="6">
    <source>
        <dbReference type="ARBA" id="ARBA00022692"/>
    </source>
</evidence>
<feature type="transmembrane region" description="Helical" evidence="9">
    <location>
        <begin position="51"/>
        <end position="74"/>
    </location>
</feature>
<comment type="similarity">
    <text evidence="2">Belongs to the binding-protein-dependent transport system permease family. HisMQ subfamily.</text>
</comment>
<evidence type="ECO:0000256" key="3">
    <source>
        <dbReference type="ARBA" id="ARBA00022448"/>
    </source>
</evidence>
<dbReference type="EMBL" id="JAUSVK010000001">
    <property type="protein sequence ID" value="MDQ0393528.1"/>
    <property type="molecule type" value="Genomic_DNA"/>
</dbReference>
<keyword evidence="12" id="KW-1185">Reference proteome</keyword>
<proteinExistence type="inferred from homology"/>